<dbReference type="GO" id="GO:0009922">
    <property type="term" value="F:fatty acid elongase activity"/>
    <property type="evidence" value="ECO:0007669"/>
    <property type="project" value="InterPro"/>
</dbReference>
<keyword evidence="12" id="KW-1185">Reference proteome</keyword>
<evidence type="ECO:0000313" key="12">
    <source>
        <dbReference type="Proteomes" id="UP000478052"/>
    </source>
</evidence>
<reference evidence="11 12" key="1">
    <citation type="submission" date="2019-08" db="EMBL/GenBank/DDBJ databases">
        <title>Whole genome of Aphis craccivora.</title>
        <authorList>
            <person name="Voronova N.V."/>
            <person name="Shulinski R.S."/>
            <person name="Bandarenka Y.V."/>
            <person name="Zhorov D.G."/>
            <person name="Warner D."/>
        </authorList>
    </citation>
    <scope>NUCLEOTIDE SEQUENCE [LARGE SCALE GENOMIC DNA]</scope>
    <source>
        <strain evidence="11">180601</strain>
        <tissue evidence="11">Whole Body</tissue>
    </source>
</reference>
<evidence type="ECO:0000256" key="3">
    <source>
        <dbReference type="ARBA" id="ARBA00022679"/>
    </source>
</evidence>
<keyword evidence="7" id="KW-0443">Lipid metabolism</keyword>
<evidence type="ECO:0000256" key="8">
    <source>
        <dbReference type="ARBA" id="ARBA00023136"/>
    </source>
</evidence>
<evidence type="ECO:0000313" key="11">
    <source>
        <dbReference type="EMBL" id="KAF0765444.1"/>
    </source>
</evidence>
<name>A0A6G0Z496_APHCR</name>
<dbReference type="Proteomes" id="UP000478052">
    <property type="component" value="Unassembled WGS sequence"/>
</dbReference>
<evidence type="ECO:0000256" key="1">
    <source>
        <dbReference type="ARBA" id="ARBA00004141"/>
    </source>
</evidence>
<keyword evidence="9" id="KW-0275">Fatty acid biosynthesis</keyword>
<comment type="caution">
    <text evidence="11">The sequence shown here is derived from an EMBL/GenBank/DDBJ whole genome shotgun (WGS) entry which is preliminary data.</text>
</comment>
<evidence type="ECO:0000256" key="9">
    <source>
        <dbReference type="ARBA" id="ARBA00023160"/>
    </source>
</evidence>
<evidence type="ECO:0000256" key="6">
    <source>
        <dbReference type="ARBA" id="ARBA00022989"/>
    </source>
</evidence>
<proteinExistence type="predicted"/>
<keyword evidence="5" id="KW-0276">Fatty acid metabolism</keyword>
<accession>A0A6G0Z496</accession>
<keyword evidence="3" id="KW-0808">Transferase</keyword>
<keyword evidence="8 10" id="KW-0472">Membrane</keyword>
<dbReference type="AlphaFoldDB" id="A0A6G0Z496"/>
<dbReference type="Pfam" id="PF01151">
    <property type="entry name" value="ELO"/>
    <property type="match status" value="1"/>
</dbReference>
<dbReference type="EMBL" id="VUJU01001398">
    <property type="protein sequence ID" value="KAF0765444.1"/>
    <property type="molecule type" value="Genomic_DNA"/>
</dbReference>
<feature type="transmembrane region" description="Helical" evidence="10">
    <location>
        <begin position="27"/>
        <end position="49"/>
    </location>
</feature>
<protein>
    <submittedName>
        <fullName evidence="11">Elongation of very long chain fatty acids protein 4-like</fullName>
    </submittedName>
</protein>
<dbReference type="InterPro" id="IPR002076">
    <property type="entry name" value="ELO_fam"/>
</dbReference>
<dbReference type="GO" id="GO:0016020">
    <property type="term" value="C:membrane"/>
    <property type="evidence" value="ECO:0007669"/>
    <property type="project" value="UniProtKB-SubCell"/>
</dbReference>
<organism evidence="11 12">
    <name type="scientific">Aphis craccivora</name>
    <name type="common">Cowpea aphid</name>
    <dbReference type="NCBI Taxonomy" id="307492"/>
    <lineage>
        <taxon>Eukaryota</taxon>
        <taxon>Metazoa</taxon>
        <taxon>Ecdysozoa</taxon>
        <taxon>Arthropoda</taxon>
        <taxon>Hexapoda</taxon>
        <taxon>Insecta</taxon>
        <taxon>Pterygota</taxon>
        <taxon>Neoptera</taxon>
        <taxon>Paraneoptera</taxon>
        <taxon>Hemiptera</taxon>
        <taxon>Sternorrhyncha</taxon>
        <taxon>Aphidomorpha</taxon>
        <taxon>Aphidoidea</taxon>
        <taxon>Aphididae</taxon>
        <taxon>Aphidini</taxon>
        <taxon>Aphis</taxon>
        <taxon>Aphis</taxon>
    </lineage>
</organism>
<dbReference type="GO" id="GO:0006633">
    <property type="term" value="P:fatty acid biosynthetic process"/>
    <property type="evidence" value="ECO:0007669"/>
    <property type="project" value="UniProtKB-KW"/>
</dbReference>
<evidence type="ECO:0000256" key="4">
    <source>
        <dbReference type="ARBA" id="ARBA00022692"/>
    </source>
</evidence>
<keyword evidence="6 10" id="KW-1133">Transmembrane helix</keyword>
<keyword evidence="2" id="KW-0444">Lipid biosynthesis</keyword>
<gene>
    <name evidence="11" type="ORF">FWK35_00007540</name>
</gene>
<keyword evidence="4 10" id="KW-0812">Transmembrane</keyword>
<comment type="subcellular location">
    <subcellularLocation>
        <location evidence="1">Membrane</location>
        <topology evidence="1">Multi-pass membrane protein</topology>
    </subcellularLocation>
</comment>
<evidence type="ECO:0000256" key="2">
    <source>
        <dbReference type="ARBA" id="ARBA00022516"/>
    </source>
</evidence>
<dbReference type="OrthoDB" id="434092at2759"/>
<sequence>MIQFTTALFLGIHGIKSGCKFPIWMQYLLVIYMISFIVLFGNFYANAYVQKDTTNKPNIYRNYKYMKNVTLCKSTKNN</sequence>
<evidence type="ECO:0000256" key="7">
    <source>
        <dbReference type="ARBA" id="ARBA00023098"/>
    </source>
</evidence>
<evidence type="ECO:0000256" key="5">
    <source>
        <dbReference type="ARBA" id="ARBA00022832"/>
    </source>
</evidence>
<evidence type="ECO:0000256" key="10">
    <source>
        <dbReference type="SAM" id="Phobius"/>
    </source>
</evidence>